<proteinExistence type="inferred from homology"/>
<reference evidence="12 13" key="1">
    <citation type="submission" date="2020-06" db="EMBL/GenBank/DDBJ databases">
        <authorList>
            <person name="Li R."/>
            <person name="Bekaert M."/>
        </authorList>
    </citation>
    <scope>NUCLEOTIDE SEQUENCE [LARGE SCALE GENOMIC DNA]</scope>
    <source>
        <strain evidence="13">wild</strain>
    </source>
</reference>
<dbReference type="PANTHER" id="PTHR11214:SF349">
    <property type="entry name" value="BETA-1,3-GALACTOSYLTRANSFERASE BRN"/>
    <property type="match status" value="1"/>
</dbReference>
<keyword evidence="13" id="KW-1185">Reference proteome</keyword>
<keyword evidence="8 11" id="KW-0333">Golgi apparatus</keyword>
<keyword evidence="5" id="KW-0812">Transmembrane</keyword>
<dbReference type="EMBL" id="CACVKT020004646">
    <property type="protein sequence ID" value="CAC5390957.1"/>
    <property type="molecule type" value="Genomic_DNA"/>
</dbReference>
<protein>
    <recommendedName>
        <fullName evidence="11">Hexosyltransferase</fullName>
        <ecNumber evidence="11">2.4.1.-</ecNumber>
    </recommendedName>
</protein>
<evidence type="ECO:0000256" key="4">
    <source>
        <dbReference type="ARBA" id="ARBA00022679"/>
    </source>
</evidence>
<evidence type="ECO:0000256" key="8">
    <source>
        <dbReference type="ARBA" id="ARBA00023034"/>
    </source>
</evidence>
<evidence type="ECO:0000256" key="5">
    <source>
        <dbReference type="ARBA" id="ARBA00022692"/>
    </source>
</evidence>
<gene>
    <name evidence="12" type="ORF">MCOR_26002</name>
</gene>
<evidence type="ECO:0000256" key="3">
    <source>
        <dbReference type="ARBA" id="ARBA00022676"/>
    </source>
</evidence>
<evidence type="ECO:0000256" key="11">
    <source>
        <dbReference type="RuleBase" id="RU363063"/>
    </source>
</evidence>
<dbReference type="PANTHER" id="PTHR11214">
    <property type="entry name" value="BETA-1,3-N-ACETYLGLUCOSAMINYLTRANSFERASE"/>
    <property type="match status" value="1"/>
</dbReference>
<dbReference type="Gene3D" id="3.90.550.50">
    <property type="match status" value="1"/>
</dbReference>
<accession>A0A6J8C878</accession>
<dbReference type="OrthoDB" id="2139606at2759"/>
<keyword evidence="6" id="KW-0735">Signal-anchor</keyword>
<keyword evidence="7" id="KW-1133">Transmembrane helix</keyword>
<dbReference type="GO" id="GO:0000139">
    <property type="term" value="C:Golgi membrane"/>
    <property type="evidence" value="ECO:0007669"/>
    <property type="project" value="UniProtKB-SubCell"/>
</dbReference>
<comment type="subcellular location">
    <subcellularLocation>
        <location evidence="1 11">Golgi apparatus membrane</location>
        <topology evidence="1 11">Single-pass type II membrane protein</topology>
    </subcellularLocation>
</comment>
<evidence type="ECO:0000256" key="6">
    <source>
        <dbReference type="ARBA" id="ARBA00022968"/>
    </source>
</evidence>
<name>A0A6J8C878_MYTCO</name>
<dbReference type="GO" id="GO:0016758">
    <property type="term" value="F:hexosyltransferase activity"/>
    <property type="evidence" value="ECO:0007669"/>
    <property type="project" value="InterPro"/>
</dbReference>
<organism evidence="12 13">
    <name type="scientific">Mytilus coruscus</name>
    <name type="common">Sea mussel</name>
    <dbReference type="NCBI Taxonomy" id="42192"/>
    <lineage>
        <taxon>Eukaryota</taxon>
        <taxon>Metazoa</taxon>
        <taxon>Spiralia</taxon>
        <taxon>Lophotrochozoa</taxon>
        <taxon>Mollusca</taxon>
        <taxon>Bivalvia</taxon>
        <taxon>Autobranchia</taxon>
        <taxon>Pteriomorphia</taxon>
        <taxon>Mytilida</taxon>
        <taxon>Mytiloidea</taxon>
        <taxon>Mytilidae</taxon>
        <taxon>Mytilinae</taxon>
        <taxon>Mytilus</taxon>
    </lineage>
</organism>
<evidence type="ECO:0000313" key="13">
    <source>
        <dbReference type="Proteomes" id="UP000507470"/>
    </source>
</evidence>
<evidence type="ECO:0000256" key="9">
    <source>
        <dbReference type="ARBA" id="ARBA00023136"/>
    </source>
</evidence>
<dbReference type="Pfam" id="PF01762">
    <property type="entry name" value="Galactosyl_T"/>
    <property type="match status" value="1"/>
</dbReference>
<dbReference type="FunFam" id="3.90.550.50:FF:000001">
    <property type="entry name" value="Hexosyltransferase"/>
    <property type="match status" value="1"/>
</dbReference>
<dbReference type="AlphaFoldDB" id="A0A6J8C878"/>
<evidence type="ECO:0000256" key="7">
    <source>
        <dbReference type="ARBA" id="ARBA00022989"/>
    </source>
</evidence>
<keyword evidence="10" id="KW-0325">Glycoprotein</keyword>
<sequence length="378" mass="43512">MWKKLRILSMALFKTATILFLICILANLSSNSSQQSKPITSDDKKLYARVHADKSNINSIVSHTVSPKNTDSVVDKNNTIKVLVKNSILKDLVKTNTTKVVVKNNTTKSTQVYDYSFPYLHVPVQVCKSNGAKSDPFLLIVVKSDVNHIAHRIAIRNTWGASSNSGIKVVFLLGYSPLMKPFIQMESNMYKDIIQQNFLDDYQNNTLKTIMGFTWVTTHCSGANYIFFVDDDYIVNIKYVWDHLHRLYIARKRSVFLGYVWKGAKPQRNAKSKWFIPKGDFKDDVWPPYASGGSLVLTVDIINKLLTQFKFMKPIFIDDVYLGIVCKELQISLIHESRFSIRYQPDRMNYLFSSHGFSSPMKLVEDWEKFHIKYDMVV</sequence>
<evidence type="ECO:0000256" key="10">
    <source>
        <dbReference type="ARBA" id="ARBA00023180"/>
    </source>
</evidence>
<comment type="similarity">
    <text evidence="2 11">Belongs to the glycosyltransferase 31 family.</text>
</comment>
<keyword evidence="3 11" id="KW-0328">Glycosyltransferase</keyword>
<dbReference type="Proteomes" id="UP000507470">
    <property type="component" value="Unassembled WGS sequence"/>
</dbReference>
<dbReference type="EC" id="2.4.1.-" evidence="11"/>
<evidence type="ECO:0000256" key="2">
    <source>
        <dbReference type="ARBA" id="ARBA00008661"/>
    </source>
</evidence>
<dbReference type="InterPro" id="IPR002659">
    <property type="entry name" value="Glyco_trans_31"/>
</dbReference>
<keyword evidence="4 12" id="KW-0808">Transferase</keyword>
<keyword evidence="9" id="KW-0472">Membrane</keyword>
<dbReference type="GO" id="GO:0008194">
    <property type="term" value="F:UDP-glycosyltransferase activity"/>
    <property type="evidence" value="ECO:0007669"/>
    <property type="project" value="TreeGrafter"/>
</dbReference>
<evidence type="ECO:0000256" key="1">
    <source>
        <dbReference type="ARBA" id="ARBA00004323"/>
    </source>
</evidence>
<evidence type="ECO:0000313" key="12">
    <source>
        <dbReference type="EMBL" id="CAC5390957.1"/>
    </source>
</evidence>
<dbReference type="GO" id="GO:0006493">
    <property type="term" value="P:protein O-linked glycosylation"/>
    <property type="evidence" value="ECO:0007669"/>
    <property type="project" value="TreeGrafter"/>
</dbReference>